<gene>
    <name evidence="1" type="ORF">CLSA_c02960</name>
</gene>
<dbReference type="Proteomes" id="UP000017118">
    <property type="component" value="Chromosome"/>
</dbReference>
<proteinExistence type="predicted"/>
<dbReference type="AlphaFoldDB" id="U5MLE1"/>
<name>U5MLE1_CLOSA</name>
<organism evidence="1 2">
    <name type="scientific">Clostridium saccharobutylicum DSM 13864</name>
    <dbReference type="NCBI Taxonomy" id="1345695"/>
    <lineage>
        <taxon>Bacteria</taxon>
        <taxon>Bacillati</taxon>
        <taxon>Bacillota</taxon>
        <taxon>Clostridia</taxon>
        <taxon>Eubacteriales</taxon>
        <taxon>Clostridiaceae</taxon>
        <taxon>Clostridium</taxon>
    </lineage>
</organism>
<dbReference type="EMBL" id="CP006721">
    <property type="protein sequence ID" value="AGX41348.1"/>
    <property type="molecule type" value="Genomic_DNA"/>
</dbReference>
<keyword evidence="2" id="KW-1185">Reference proteome</keyword>
<evidence type="ECO:0000313" key="2">
    <source>
        <dbReference type="Proteomes" id="UP000017118"/>
    </source>
</evidence>
<accession>U5MLE1</accession>
<dbReference type="KEGG" id="csb:CLSA_c02960"/>
<evidence type="ECO:0000313" key="1">
    <source>
        <dbReference type="EMBL" id="AGX41348.1"/>
    </source>
</evidence>
<dbReference type="HOGENOM" id="CLU_3373085_0_0_9"/>
<protein>
    <submittedName>
        <fullName evidence="1">Uncharacterized protein</fullName>
    </submittedName>
</protein>
<reference evidence="1 2" key="1">
    <citation type="journal article" date="2013" name="Genome Announc.">
        <title>Complete Genome Sequence of the Solvent Producer Clostridium saccharobutylicum NCP262 (DSM 13864).</title>
        <authorList>
            <person name="Poehlein A."/>
            <person name="Hartwich K."/>
            <person name="Krabben P."/>
            <person name="Ehrenreich A."/>
            <person name="Liebl W."/>
            <person name="Durre P."/>
            <person name="Gottschalk G."/>
            <person name="Daniel R."/>
        </authorList>
    </citation>
    <scope>NUCLEOTIDE SEQUENCE [LARGE SCALE GENOMIC DNA]</scope>
    <source>
        <strain evidence="1">DSM 13864</strain>
    </source>
</reference>
<sequence>MDIPEIKVKVIEHRAEVKNVQNVKEEISVNFLME</sequence>